<dbReference type="Pfam" id="PF02582">
    <property type="entry name" value="DUF155"/>
    <property type="match status" value="1"/>
</dbReference>
<evidence type="ECO:0000313" key="4">
    <source>
        <dbReference type="EMBL" id="KDQ19261.1"/>
    </source>
</evidence>
<feature type="compositionally biased region" description="Polar residues" evidence="2">
    <location>
        <begin position="79"/>
        <end position="98"/>
    </location>
</feature>
<reference evidence="5" key="1">
    <citation type="journal article" date="2014" name="Proc. Natl. Acad. Sci. U.S.A.">
        <title>Extensive sampling of basidiomycete genomes demonstrates inadequacy of the white-rot/brown-rot paradigm for wood decay fungi.</title>
        <authorList>
            <person name="Riley R."/>
            <person name="Salamov A.A."/>
            <person name="Brown D.W."/>
            <person name="Nagy L.G."/>
            <person name="Floudas D."/>
            <person name="Held B.W."/>
            <person name="Levasseur A."/>
            <person name="Lombard V."/>
            <person name="Morin E."/>
            <person name="Otillar R."/>
            <person name="Lindquist E.A."/>
            <person name="Sun H."/>
            <person name="LaButti K.M."/>
            <person name="Schmutz J."/>
            <person name="Jabbour D."/>
            <person name="Luo H."/>
            <person name="Baker S.E."/>
            <person name="Pisabarro A.G."/>
            <person name="Walton J.D."/>
            <person name="Blanchette R.A."/>
            <person name="Henrissat B."/>
            <person name="Martin F."/>
            <person name="Cullen D."/>
            <person name="Hibbett D.S."/>
            <person name="Grigoriev I.V."/>
        </authorList>
    </citation>
    <scope>NUCLEOTIDE SEQUENCE [LARGE SCALE GENOMIC DNA]</scope>
    <source>
        <strain evidence="5">FD-172 SS1</strain>
    </source>
</reference>
<feature type="domain" description="DUF155" evidence="3">
    <location>
        <begin position="146"/>
        <end position="342"/>
    </location>
</feature>
<dbReference type="AlphaFoldDB" id="A0A067N660"/>
<feature type="compositionally biased region" description="Pro residues" evidence="2">
    <location>
        <begin position="53"/>
        <end position="62"/>
    </location>
</feature>
<evidence type="ECO:0000259" key="3">
    <source>
        <dbReference type="Pfam" id="PF02582"/>
    </source>
</evidence>
<dbReference type="GO" id="GO:0070131">
    <property type="term" value="P:positive regulation of mitochondrial translation"/>
    <property type="evidence" value="ECO:0007669"/>
    <property type="project" value="TreeGrafter"/>
</dbReference>
<accession>A0A067N660</accession>
<evidence type="ECO:0000256" key="1">
    <source>
        <dbReference type="ARBA" id="ARBA00008306"/>
    </source>
</evidence>
<feature type="region of interest" description="Disordered" evidence="2">
    <location>
        <begin position="46"/>
        <end position="98"/>
    </location>
</feature>
<evidence type="ECO:0000313" key="5">
    <source>
        <dbReference type="Proteomes" id="UP000027195"/>
    </source>
</evidence>
<proteinExistence type="inferred from homology"/>
<dbReference type="PANTHER" id="PTHR16255">
    <property type="entry name" value="REQUIRED FOR MEIOTIC NUCLEAR DIVISION PROTEIN 1 HOMOLOG"/>
    <property type="match status" value="1"/>
</dbReference>
<dbReference type="InterPro" id="IPR051624">
    <property type="entry name" value="RMD1/Sad1-interacting"/>
</dbReference>
<dbReference type="GO" id="GO:0005739">
    <property type="term" value="C:mitochondrion"/>
    <property type="evidence" value="ECO:0007669"/>
    <property type="project" value="UniProtKB-ARBA"/>
</dbReference>
<dbReference type="PANTHER" id="PTHR16255:SF1">
    <property type="entry name" value="REQUIRED FOR MEIOTIC NUCLEAR DIVISION PROTEIN 1 HOMOLOG"/>
    <property type="match status" value="1"/>
</dbReference>
<keyword evidence="5" id="KW-1185">Reference proteome</keyword>
<protein>
    <recommendedName>
        <fullName evidence="3">DUF155 domain-containing protein</fullName>
    </recommendedName>
</protein>
<evidence type="ECO:0000256" key="2">
    <source>
        <dbReference type="SAM" id="MobiDB-lite"/>
    </source>
</evidence>
<sequence>MNLMRATSIGSFWNAARRASGGTRLVEIRAVPVRPLQQLRRLATSQFETASPTPSPPPPPANKPKAKPNKSPSALRRTASASLPIRSNPTPTRGQIQSVFTMSTAERYQLGRLRPLLPENAVLFEDAWCIPRWGVGKGADRKEGEVWIFGNGSFVCWGLDEDEARIFARDVIKRANMELGPVSEAETEELDFVTDPTEVTRLQGDLIILGHAPPLSDPSILPTFDPSAHPLLPIETFPARYAFSQALARSTALSTVETSLDSYLSSVSRLPLALSSRGKPGLTRKELIKKLGQLMHFRQGVNLNRENFGDTPDLYWEEPALEKYFNSVIETLEIRSRKNALNAKITYAAELQSILRELLAESSGHRMELIIIALIAVEVVIAIIRDGPELWQMVTGEGEKPATEHKRRH</sequence>
<dbReference type="InterPro" id="IPR003734">
    <property type="entry name" value="DUF155"/>
</dbReference>
<name>A0A067N660_BOTB1</name>
<gene>
    <name evidence="4" type="ORF">BOTBODRAFT_126052</name>
</gene>
<dbReference type="OrthoDB" id="242766at2759"/>
<dbReference type="HOGENOM" id="CLU_011220_6_1_1"/>
<organism evidence="4 5">
    <name type="scientific">Botryobasidium botryosum (strain FD-172 SS1)</name>
    <dbReference type="NCBI Taxonomy" id="930990"/>
    <lineage>
        <taxon>Eukaryota</taxon>
        <taxon>Fungi</taxon>
        <taxon>Dikarya</taxon>
        <taxon>Basidiomycota</taxon>
        <taxon>Agaricomycotina</taxon>
        <taxon>Agaricomycetes</taxon>
        <taxon>Cantharellales</taxon>
        <taxon>Botryobasidiaceae</taxon>
        <taxon>Botryobasidium</taxon>
    </lineage>
</organism>
<dbReference type="EMBL" id="KL198019">
    <property type="protein sequence ID" value="KDQ19261.1"/>
    <property type="molecule type" value="Genomic_DNA"/>
</dbReference>
<dbReference type="Proteomes" id="UP000027195">
    <property type="component" value="Unassembled WGS sequence"/>
</dbReference>
<comment type="similarity">
    <text evidence="1">Belongs to the RMD1/sif2 family.</text>
</comment>
<dbReference type="InParanoid" id="A0A067N660"/>